<keyword evidence="2 5" id="KW-0812">Transmembrane</keyword>
<keyword evidence="7" id="KW-1185">Reference proteome</keyword>
<protein>
    <submittedName>
        <fullName evidence="6">DoxX family protein</fullName>
    </submittedName>
</protein>
<name>A0ABY6DQM7_9NEIS</name>
<evidence type="ECO:0000256" key="1">
    <source>
        <dbReference type="ARBA" id="ARBA00004141"/>
    </source>
</evidence>
<gene>
    <name evidence="6" type="ORF">N8I74_06560</name>
</gene>
<keyword evidence="4 5" id="KW-0472">Membrane</keyword>
<dbReference type="Proteomes" id="UP001061302">
    <property type="component" value="Chromosome"/>
</dbReference>
<comment type="subcellular location">
    <subcellularLocation>
        <location evidence="1">Membrane</location>
        <topology evidence="1">Multi-pass membrane protein</topology>
    </subcellularLocation>
</comment>
<feature type="transmembrane region" description="Helical" evidence="5">
    <location>
        <begin position="43"/>
        <end position="60"/>
    </location>
</feature>
<dbReference type="InterPro" id="IPR032808">
    <property type="entry name" value="DoxX"/>
</dbReference>
<evidence type="ECO:0000256" key="2">
    <source>
        <dbReference type="ARBA" id="ARBA00022692"/>
    </source>
</evidence>
<evidence type="ECO:0000256" key="3">
    <source>
        <dbReference type="ARBA" id="ARBA00022989"/>
    </source>
</evidence>
<dbReference type="Pfam" id="PF13564">
    <property type="entry name" value="DoxX_2"/>
    <property type="match status" value="1"/>
</dbReference>
<organism evidence="6 7">
    <name type="scientific">Chitiniphilus purpureus</name>
    <dbReference type="NCBI Taxonomy" id="2981137"/>
    <lineage>
        <taxon>Bacteria</taxon>
        <taxon>Pseudomonadati</taxon>
        <taxon>Pseudomonadota</taxon>
        <taxon>Betaproteobacteria</taxon>
        <taxon>Neisseriales</taxon>
        <taxon>Chitinibacteraceae</taxon>
        <taxon>Chitiniphilus</taxon>
    </lineage>
</organism>
<sequence>MKKVGWLMTALFALFMVLGSAAPKLLGAPVAMESMTKIGWPAQHLMLIGVIEIVCTVLFIVPRTAPIGAILLTGLFGGALASHWRVDSPLFSHTLFGIYLGALMWLSLWLRARTIRKILPLMKSADQE</sequence>
<accession>A0ABY6DQM7</accession>
<keyword evidence="3 5" id="KW-1133">Transmembrane helix</keyword>
<evidence type="ECO:0000313" key="6">
    <source>
        <dbReference type="EMBL" id="UXY16677.1"/>
    </source>
</evidence>
<feature type="transmembrane region" description="Helical" evidence="5">
    <location>
        <begin position="90"/>
        <end position="110"/>
    </location>
</feature>
<evidence type="ECO:0000256" key="5">
    <source>
        <dbReference type="SAM" id="Phobius"/>
    </source>
</evidence>
<dbReference type="EMBL" id="CP106753">
    <property type="protein sequence ID" value="UXY16677.1"/>
    <property type="molecule type" value="Genomic_DNA"/>
</dbReference>
<evidence type="ECO:0000313" key="7">
    <source>
        <dbReference type="Proteomes" id="UP001061302"/>
    </source>
</evidence>
<proteinExistence type="predicted"/>
<dbReference type="RefSeq" id="WP_263126061.1">
    <property type="nucleotide sequence ID" value="NZ_CP106753.1"/>
</dbReference>
<feature type="transmembrane region" description="Helical" evidence="5">
    <location>
        <begin position="67"/>
        <end position="84"/>
    </location>
</feature>
<reference evidence="6" key="1">
    <citation type="submission" date="2022-10" db="EMBL/GenBank/DDBJ databases">
        <title>Chitiniphilus purpureus sp. nov., a novel chitin-degrading bacterium isolated from crawfish pond sediment.</title>
        <authorList>
            <person name="Li K."/>
        </authorList>
    </citation>
    <scope>NUCLEOTIDE SEQUENCE</scope>
    <source>
        <strain evidence="6">CD1</strain>
    </source>
</reference>
<evidence type="ECO:0000256" key="4">
    <source>
        <dbReference type="ARBA" id="ARBA00023136"/>
    </source>
</evidence>